<evidence type="ECO:0000313" key="3">
    <source>
        <dbReference type="Proteomes" id="UP000236497"/>
    </source>
</evidence>
<dbReference type="Gene3D" id="3.30.2130.10">
    <property type="entry name" value="VC0802-like"/>
    <property type="match status" value="1"/>
</dbReference>
<dbReference type="Pfam" id="PF19571">
    <property type="entry name" value="ACT_8"/>
    <property type="match status" value="1"/>
</dbReference>
<dbReference type="Proteomes" id="UP000236497">
    <property type="component" value="Unassembled WGS sequence"/>
</dbReference>
<feature type="domain" description="ACT" evidence="1">
    <location>
        <begin position="4"/>
        <end position="78"/>
    </location>
</feature>
<dbReference type="InterPro" id="IPR045739">
    <property type="entry name" value="ACT_dom_pair"/>
</dbReference>
<accession>A0A0H5SHI7</accession>
<dbReference type="PROSITE" id="PS51671">
    <property type="entry name" value="ACT"/>
    <property type="match status" value="1"/>
</dbReference>
<dbReference type="PANTHER" id="PTHR40099:SF1">
    <property type="entry name" value="ACETOLACTATE SYNTHASE, SMALL SUBUNIT"/>
    <property type="match status" value="1"/>
</dbReference>
<sequence>MIRQLSVFIQNEIGSVAQVTAILKEHSINLRAIASFDTPEFAILRIVVDRPDEAKKYLIEKGYAVTVSDAIAVELEDKPGVLNDMLQLIANEGLGINYIYSVVFRRNKAPLIILNTSDLEKTKLLLTDKGYSVAEQEDIL</sequence>
<protein>
    <recommendedName>
        <fullName evidence="1">ACT domain-containing protein</fullName>
    </recommendedName>
</protein>
<dbReference type="PANTHER" id="PTHR40099">
    <property type="entry name" value="ACETOLACTATE SYNTHASE, SMALL SUBUNIT"/>
    <property type="match status" value="1"/>
</dbReference>
<dbReference type="InterPro" id="IPR002912">
    <property type="entry name" value="ACT_dom"/>
</dbReference>
<keyword evidence="3" id="KW-1185">Reference proteome</keyword>
<dbReference type="EMBL" id="CVTD020000017">
    <property type="protein sequence ID" value="CRZ34977.1"/>
    <property type="molecule type" value="Genomic_DNA"/>
</dbReference>
<organism evidence="2 3">
    <name type="scientific">Herbinix hemicellulosilytica</name>
    <dbReference type="NCBI Taxonomy" id="1564487"/>
    <lineage>
        <taxon>Bacteria</taxon>
        <taxon>Bacillati</taxon>
        <taxon>Bacillota</taxon>
        <taxon>Clostridia</taxon>
        <taxon>Lachnospirales</taxon>
        <taxon>Lachnospiraceae</taxon>
        <taxon>Herbinix</taxon>
    </lineage>
</organism>
<name>A0A0H5SHI7_HERHM</name>
<evidence type="ECO:0000259" key="1">
    <source>
        <dbReference type="PROSITE" id="PS51671"/>
    </source>
</evidence>
<gene>
    <name evidence="2" type="ORF">HHT355_1777</name>
</gene>
<dbReference type="InterPro" id="IPR045865">
    <property type="entry name" value="ACT-like_dom_sf"/>
</dbReference>
<dbReference type="RefSeq" id="WP_103203073.1">
    <property type="nucleotide sequence ID" value="NZ_CVTD020000017.1"/>
</dbReference>
<proteinExistence type="predicted"/>
<reference evidence="2 3" key="1">
    <citation type="submission" date="2015-06" db="EMBL/GenBank/DDBJ databases">
        <authorList>
            <person name="Wibberg Daniel"/>
        </authorList>
    </citation>
    <scope>NUCLEOTIDE SEQUENCE [LARGE SCALE GENOMIC DNA]</scope>
    <source>
        <strain evidence="2 3">T3/55T</strain>
    </source>
</reference>
<dbReference type="OrthoDB" id="9790662at2"/>
<evidence type="ECO:0000313" key="2">
    <source>
        <dbReference type="EMBL" id="CRZ34977.1"/>
    </source>
</evidence>
<dbReference type="AlphaFoldDB" id="A0A0H5SHI7"/>
<dbReference type="SUPFAM" id="SSF55021">
    <property type="entry name" value="ACT-like"/>
    <property type="match status" value="2"/>
</dbReference>